<comment type="similarity">
    <text evidence="1">Belongs to the ros/MucR family.</text>
</comment>
<evidence type="ECO:0000256" key="1">
    <source>
        <dbReference type="ARBA" id="ARBA00007031"/>
    </source>
</evidence>
<dbReference type="RefSeq" id="WP_093004871.1">
    <property type="nucleotide sequence ID" value="NZ_FNZZ01000002.1"/>
</dbReference>
<dbReference type="OrthoDB" id="9809693at2"/>
<protein>
    <submittedName>
        <fullName evidence="2">Transcriptional regulator, MucR family</fullName>
    </submittedName>
</protein>
<dbReference type="Proteomes" id="UP000199214">
    <property type="component" value="Unassembled WGS sequence"/>
</dbReference>
<reference evidence="3" key="1">
    <citation type="submission" date="2016-10" db="EMBL/GenBank/DDBJ databases">
        <authorList>
            <person name="Varghese N."/>
            <person name="Submissions S."/>
        </authorList>
    </citation>
    <scope>NUCLEOTIDE SEQUENCE [LARGE SCALE GENOMIC DNA]</scope>
    <source>
        <strain evidence="3">JS21-1</strain>
    </source>
</reference>
<dbReference type="InterPro" id="IPR008807">
    <property type="entry name" value="ROS_MUCR"/>
</dbReference>
<dbReference type="STRING" id="1855283.SAMN05216382_1524"/>
<dbReference type="GO" id="GO:0006355">
    <property type="term" value="P:regulation of DNA-templated transcription"/>
    <property type="evidence" value="ECO:0007669"/>
    <property type="project" value="InterPro"/>
</dbReference>
<proteinExistence type="inferred from homology"/>
<dbReference type="Gene3D" id="1.10.10.1550">
    <property type="entry name" value="ROS/MUCR transcriptional regulator protein"/>
    <property type="match status" value="1"/>
</dbReference>
<dbReference type="Pfam" id="PF05443">
    <property type="entry name" value="ROS_MUCR"/>
    <property type="match status" value="1"/>
</dbReference>
<keyword evidence="3" id="KW-1185">Reference proteome</keyword>
<evidence type="ECO:0000313" key="3">
    <source>
        <dbReference type="Proteomes" id="UP000199214"/>
    </source>
</evidence>
<organism evidence="2 3">
    <name type="scientific">Sphingomonas palmae</name>
    <dbReference type="NCBI Taxonomy" id="1855283"/>
    <lineage>
        <taxon>Bacteria</taxon>
        <taxon>Pseudomonadati</taxon>
        <taxon>Pseudomonadota</taxon>
        <taxon>Alphaproteobacteria</taxon>
        <taxon>Sphingomonadales</taxon>
        <taxon>Sphingomonadaceae</taxon>
        <taxon>Sphingomonas</taxon>
    </lineage>
</organism>
<name>A0A1H7MLY5_9SPHN</name>
<dbReference type="GO" id="GO:0008270">
    <property type="term" value="F:zinc ion binding"/>
    <property type="evidence" value="ECO:0007669"/>
    <property type="project" value="InterPro"/>
</dbReference>
<sequence length="179" mass="18959">MTKVDDNLTLAHGIALAWLSNPNTRASADAVQAFLADTYAAVSKLDVGDAAAASDVEESSASEYAPAVSVRKSLGNGDYLISLITGEQFKTLTRHLNKHGLTPDEYRARYGLKSSYPMTAPNYSKARSDMAKERGLGRKPGTVVAQAAEAVAEPVKAVAKRARKSIADAKRAAQEHLGG</sequence>
<evidence type="ECO:0000313" key="2">
    <source>
        <dbReference type="EMBL" id="SEL11627.1"/>
    </source>
</evidence>
<accession>A0A1H7MLY5</accession>
<gene>
    <name evidence="2" type="ORF">SAMN05216382_1524</name>
</gene>
<dbReference type="AlphaFoldDB" id="A0A1H7MLY5"/>
<dbReference type="GO" id="GO:0003677">
    <property type="term" value="F:DNA binding"/>
    <property type="evidence" value="ECO:0007669"/>
    <property type="project" value="InterPro"/>
</dbReference>
<dbReference type="EMBL" id="FNZZ01000002">
    <property type="protein sequence ID" value="SEL11627.1"/>
    <property type="molecule type" value="Genomic_DNA"/>
</dbReference>
<dbReference type="InterPro" id="IPR041920">
    <property type="entry name" value="ROS/MUCR_sf"/>
</dbReference>